<name>A0A0D0BKJ0_9AGAR</name>
<evidence type="ECO:0000313" key="2">
    <source>
        <dbReference type="Proteomes" id="UP000053593"/>
    </source>
</evidence>
<evidence type="ECO:0000313" key="1">
    <source>
        <dbReference type="EMBL" id="KIK55261.1"/>
    </source>
</evidence>
<sequence>MTRPGKELYFGPHQFGDDSMWHVQLKPFQINNRTALTLSTISPVSCPMWLHGCFLTMEYSMPHWVEIILESNEEIALLTLHSITWQKEQPISLRPTSKLW</sequence>
<dbReference type="HOGENOM" id="CLU_2306478_0_0_1"/>
<keyword evidence="2" id="KW-1185">Reference proteome</keyword>
<gene>
    <name evidence="1" type="ORF">GYMLUDRAFT_62685</name>
</gene>
<dbReference type="AlphaFoldDB" id="A0A0D0BKJ0"/>
<dbReference type="Proteomes" id="UP000053593">
    <property type="component" value="Unassembled WGS sequence"/>
</dbReference>
<organism evidence="1 2">
    <name type="scientific">Collybiopsis luxurians FD-317 M1</name>
    <dbReference type="NCBI Taxonomy" id="944289"/>
    <lineage>
        <taxon>Eukaryota</taxon>
        <taxon>Fungi</taxon>
        <taxon>Dikarya</taxon>
        <taxon>Basidiomycota</taxon>
        <taxon>Agaricomycotina</taxon>
        <taxon>Agaricomycetes</taxon>
        <taxon>Agaricomycetidae</taxon>
        <taxon>Agaricales</taxon>
        <taxon>Marasmiineae</taxon>
        <taxon>Omphalotaceae</taxon>
        <taxon>Collybiopsis</taxon>
        <taxon>Collybiopsis luxurians</taxon>
    </lineage>
</organism>
<protein>
    <submittedName>
        <fullName evidence="1">Uncharacterized protein</fullName>
    </submittedName>
</protein>
<proteinExistence type="predicted"/>
<reference evidence="1 2" key="1">
    <citation type="submission" date="2014-04" db="EMBL/GenBank/DDBJ databases">
        <title>Evolutionary Origins and Diversification of the Mycorrhizal Mutualists.</title>
        <authorList>
            <consortium name="DOE Joint Genome Institute"/>
            <consortium name="Mycorrhizal Genomics Consortium"/>
            <person name="Kohler A."/>
            <person name="Kuo A."/>
            <person name="Nagy L.G."/>
            <person name="Floudas D."/>
            <person name="Copeland A."/>
            <person name="Barry K.W."/>
            <person name="Cichocki N."/>
            <person name="Veneault-Fourrey C."/>
            <person name="LaButti K."/>
            <person name="Lindquist E.A."/>
            <person name="Lipzen A."/>
            <person name="Lundell T."/>
            <person name="Morin E."/>
            <person name="Murat C."/>
            <person name="Riley R."/>
            <person name="Ohm R."/>
            <person name="Sun H."/>
            <person name="Tunlid A."/>
            <person name="Henrissat B."/>
            <person name="Grigoriev I.V."/>
            <person name="Hibbett D.S."/>
            <person name="Martin F."/>
        </authorList>
    </citation>
    <scope>NUCLEOTIDE SEQUENCE [LARGE SCALE GENOMIC DNA]</scope>
    <source>
        <strain evidence="1 2">FD-317 M1</strain>
    </source>
</reference>
<dbReference type="EMBL" id="KN834808">
    <property type="protein sequence ID" value="KIK55261.1"/>
    <property type="molecule type" value="Genomic_DNA"/>
</dbReference>
<accession>A0A0D0BKJ0</accession>